<keyword evidence="10" id="KW-1185">Reference proteome</keyword>
<name>A0A318ZLH0_9EURO</name>
<keyword evidence="6 7" id="KW-0539">Nucleus</keyword>
<feature type="compositionally biased region" description="Polar residues" evidence="8">
    <location>
        <begin position="77"/>
        <end position="89"/>
    </location>
</feature>
<dbReference type="GO" id="GO:0003677">
    <property type="term" value="F:DNA binding"/>
    <property type="evidence" value="ECO:0007669"/>
    <property type="project" value="UniProtKB-KW"/>
</dbReference>
<feature type="compositionally biased region" description="Polar residues" evidence="8">
    <location>
        <begin position="61"/>
        <end position="70"/>
    </location>
</feature>
<feature type="compositionally biased region" description="Gly residues" evidence="8">
    <location>
        <begin position="566"/>
        <end position="575"/>
    </location>
</feature>
<dbReference type="GO" id="GO:0005674">
    <property type="term" value="C:transcription factor TFIIF complex"/>
    <property type="evidence" value="ECO:0007669"/>
    <property type="project" value="TreeGrafter"/>
</dbReference>
<evidence type="ECO:0000256" key="4">
    <source>
        <dbReference type="ARBA" id="ARBA00023125"/>
    </source>
</evidence>
<evidence type="ECO:0000256" key="3">
    <source>
        <dbReference type="ARBA" id="ARBA00023015"/>
    </source>
</evidence>
<dbReference type="OrthoDB" id="76676at2759"/>
<dbReference type="RefSeq" id="XP_025430632.1">
    <property type="nucleotide sequence ID" value="XM_025573485.1"/>
</dbReference>
<dbReference type="EMBL" id="KZ821236">
    <property type="protein sequence ID" value="PYH44650.1"/>
    <property type="molecule type" value="Genomic_DNA"/>
</dbReference>
<feature type="compositionally biased region" description="Polar residues" evidence="8">
    <location>
        <begin position="611"/>
        <end position="639"/>
    </location>
</feature>
<feature type="region of interest" description="Disordered" evidence="8">
    <location>
        <begin position="392"/>
        <end position="645"/>
    </location>
</feature>
<feature type="compositionally biased region" description="Basic and acidic residues" evidence="8">
    <location>
        <begin position="458"/>
        <end position="478"/>
    </location>
</feature>
<dbReference type="GO" id="GO:0006367">
    <property type="term" value="P:transcription initiation at RNA polymerase II promoter"/>
    <property type="evidence" value="ECO:0007669"/>
    <property type="project" value="InterPro"/>
</dbReference>
<keyword evidence="4 7" id="KW-0238">DNA-binding</keyword>
<organism evidence="9 10">
    <name type="scientific">Aspergillus saccharolyticus JOP 1030-1</name>
    <dbReference type="NCBI Taxonomy" id="1450539"/>
    <lineage>
        <taxon>Eukaryota</taxon>
        <taxon>Fungi</taxon>
        <taxon>Dikarya</taxon>
        <taxon>Ascomycota</taxon>
        <taxon>Pezizomycotina</taxon>
        <taxon>Eurotiomycetes</taxon>
        <taxon>Eurotiomycetidae</taxon>
        <taxon>Eurotiales</taxon>
        <taxon>Aspergillaceae</taxon>
        <taxon>Aspergillus</taxon>
        <taxon>Aspergillus subgen. Circumdati</taxon>
    </lineage>
</organism>
<comment type="similarity">
    <text evidence="2 7">Belongs to the TFIIF alpha subunit family.</text>
</comment>
<feature type="region of interest" description="Disordered" evidence="8">
    <location>
        <begin position="124"/>
        <end position="224"/>
    </location>
</feature>
<sequence length="705" mass="78343">MTPPPPNTVPPIQTGAHGHPLMRIRRPKVADPLVRPKRRPLTKPSTLTSAIGASKPLPSRQPVSGTLSAARSDKNNTLKPGNDFSTNGFSGPLLTETFVDYPIVTTKRAVREGLKYHIARFSSKKSVDPRDEAQFTRPVRLQRRDPRIRSHETSMEKGLSNQHTGSESANQGEDAEREELEARKAAREKERADNMAQIAPSMGSAPKRLNAPKQKTQQVSRTDMTPEEIARTRIKYEEALPWHLEDFDNKNIWVGNYEAALSETHAVFILENTGQMRMLPVEKWYRFSAKNQFKALTIEEAERFMAKKVKDPRWFMEKQQELAQRKELEQFARQQKVYAGKQGTPGGAEGLEADDMDFEEDRFADDEEHDDLFNEDEEAKAAEKRIKQDQLKANVFNLKEEKDYEDEEMREKREKEARRVLGKKVRKALQKREKNYDYSSGSDINPYSDEESSDDSEAERLKEEDRKAEEEKDKKDSFSKGNTTPSGRTKHTDPLMKKVAPRKRLGSPSDASGTDSSRKKGKSKYATSHTSQPTSVSATSSVAPASKKRVRHVPIGGAGSASDLEGGAGSGGEVGESGKIKKLKLNPPSMTPQSGTPQGSRAGSPAPLSNKGFSGSRANSPDSLRGSTRIPTPGPSSIAQGFPTPAEIHAAIPSNGILSSDLLKVFRPRIGESKENHRRFIAIVKDVGVYGKEDRLLRPGILKEA</sequence>
<evidence type="ECO:0000256" key="5">
    <source>
        <dbReference type="ARBA" id="ARBA00023163"/>
    </source>
</evidence>
<comment type="subcellular location">
    <subcellularLocation>
        <location evidence="1 7">Nucleus</location>
    </subcellularLocation>
</comment>
<gene>
    <name evidence="9" type="ORF">BP01DRAFT_342531</name>
</gene>
<dbReference type="GO" id="GO:0032968">
    <property type="term" value="P:positive regulation of transcription elongation by RNA polymerase II"/>
    <property type="evidence" value="ECO:0007669"/>
    <property type="project" value="InterPro"/>
</dbReference>
<feature type="compositionally biased region" description="Basic and acidic residues" evidence="8">
    <location>
        <begin position="180"/>
        <end position="193"/>
    </location>
</feature>
<dbReference type="GeneID" id="37074713"/>
<feature type="compositionally biased region" description="Polar residues" evidence="8">
    <location>
        <begin position="591"/>
        <end position="601"/>
    </location>
</feature>
<evidence type="ECO:0000313" key="10">
    <source>
        <dbReference type="Proteomes" id="UP000248349"/>
    </source>
</evidence>
<feature type="compositionally biased region" description="Basic and acidic residues" evidence="8">
    <location>
        <begin position="142"/>
        <end position="155"/>
    </location>
</feature>
<dbReference type="STRING" id="1450539.A0A318ZLH0"/>
<dbReference type="Pfam" id="PF05793">
    <property type="entry name" value="TFIIF_alpha"/>
    <property type="match status" value="1"/>
</dbReference>
<comment type="function">
    <text evidence="7">TFIIF is a general transcription initiation factor that binds to RNA polymerase II and helps to recruit it to the initiation complex in collaboration with TFIIB. It promotes transcription elongation.</text>
</comment>
<evidence type="ECO:0000256" key="8">
    <source>
        <dbReference type="SAM" id="MobiDB-lite"/>
    </source>
</evidence>
<evidence type="ECO:0000256" key="7">
    <source>
        <dbReference type="RuleBase" id="RU366044"/>
    </source>
</evidence>
<dbReference type="PANTHER" id="PTHR13011:SF0">
    <property type="entry name" value="GENERAL TRANSCRIPTION FACTOR IIF SUBUNIT 1"/>
    <property type="match status" value="1"/>
</dbReference>
<reference evidence="9 10" key="1">
    <citation type="submission" date="2016-12" db="EMBL/GenBank/DDBJ databases">
        <title>The genomes of Aspergillus section Nigri reveals drivers in fungal speciation.</title>
        <authorList>
            <consortium name="DOE Joint Genome Institute"/>
            <person name="Vesth T.C."/>
            <person name="Nybo J."/>
            <person name="Theobald S."/>
            <person name="Brandl J."/>
            <person name="Frisvad J.C."/>
            <person name="Nielsen K.F."/>
            <person name="Lyhne E.K."/>
            <person name="Kogle M.E."/>
            <person name="Kuo A."/>
            <person name="Riley R."/>
            <person name="Clum A."/>
            <person name="Nolan M."/>
            <person name="Lipzen A."/>
            <person name="Salamov A."/>
            <person name="Henrissat B."/>
            <person name="Wiebenga A."/>
            <person name="De Vries R.P."/>
            <person name="Grigoriev I.V."/>
            <person name="Mortensen U.H."/>
            <person name="Andersen M.R."/>
            <person name="Baker S.E."/>
        </authorList>
    </citation>
    <scope>NUCLEOTIDE SEQUENCE [LARGE SCALE GENOMIC DNA]</scope>
    <source>
        <strain evidence="9 10">JOP 1030-1</strain>
    </source>
</reference>
<dbReference type="InterPro" id="IPR011039">
    <property type="entry name" value="TFIIF_interaction"/>
</dbReference>
<evidence type="ECO:0000256" key="1">
    <source>
        <dbReference type="ARBA" id="ARBA00004123"/>
    </source>
</evidence>
<dbReference type="Proteomes" id="UP000248349">
    <property type="component" value="Unassembled WGS sequence"/>
</dbReference>
<dbReference type="SUPFAM" id="SSF50916">
    <property type="entry name" value="Rap30/74 interaction domains"/>
    <property type="match status" value="1"/>
</dbReference>
<feature type="compositionally biased region" description="Basic and acidic residues" evidence="8">
    <location>
        <begin position="125"/>
        <end position="134"/>
    </location>
</feature>
<dbReference type="AlphaFoldDB" id="A0A318ZLH0"/>
<feature type="compositionally biased region" description="Basic residues" evidence="8">
    <location>
        <begin position="420"/>
        <end position="429"/>
    </location>
</feature>
<feature type="compositionally biased region" description="Polar residues" evidence="8">
    <location>
        <begin position="159"/>
        <end position="171"/>
    </location>
</feature>
<dbReference type="PANTHER" id="PTHR13011">
    <property type="entry name" value="TFIIF-ALPHA"/>
    <property type="match status" value="1"/>
</dbReference>
<feature type="compositionally biased region" description="Low complexity" evidence="8">
    <location>
        <begin position="530"/>
        <end position="545"/>
    </location>
</feature>
<accession>A0A318ZLH0</accession>
<evidence type="ECO:0000313" key="9">
    <source>
        <dbReference type="EMBL" id="PYH44650.1"/>
    </source>
</evidence>
<feature type="compositionally biased region" description="Basic and acidic residues" evidence="8">
    <location>
        <begin position="409"/>
        <end position="419"/>
    </location>
</feature>
<keyword evidence="3 7" id="KW-0805">Transcription regulation</keyword>
<protein>
    <recommendedName>
        <fullName evidence="7">Transcription initiation factor IIF subunit alpha</fullName>
    </recommendedName>
</protein>
<dbReference type="InterPro" id="IPR008851">
    <property type="entry name" value="TFIIF-alpha"/>
</dbReference>
<feature type="compositionally biased region" description="Acidic residues" evidence="8">
    <location>
        <begin position="448"/>
        <end position="457"/>
    </location>
</feature>
<evidence type="ECO:0000256" key="6">
    <source>
        <dbReference type="ARBA" id="ARBA00023242"/>
    </source>
</evidence>
<dbReference type="GO" id="GO:0001096">
    <property type="term" value="F:TFIIF-class transcription factor complex binding"/>
    <property type="evidence" value="ECO:0007669"/>
    <property type="project" value="TreeGrafter"/>
</dbReference>
<evidence type="ECO:0000256" key="2">
    <source>
        <dbReference type="ARBA" id="ARBA00005249"/>
    </source>
</evidence>
<feature type="region of interest" description="Disordered" evidence="8">
    <location>
        <begin position="1"/>
        <end position="89"/>
    </location>
</feature>
<proteinExistence type="inferred from homology"/>
<feature type="compositionally biased region" description="Polar residues" evidence="8">
    <location>
        <begin position="213"/>
        <end position="223"/>
    </location>
</feature>
<dbReference type="GO" id="GO:0016251">
    <property type="term" value="F:RNA polymerase II general transcription initiation factor activity"/>
    <property type="evidence" value="ECO:0007669"/>
    <property type="project" value="TreeGrafter"/>
</dbReference>
<keyword evidence="5 7" id="KW-0804">Transcription</keyword>